<organism evidence="11 12">
    <name type="scientific">Caulobacter endophyticus</name>
    <dbReference type="NCBI Taxonomy" id="2172652"/>
    <lineage>
        <taxon>Bacteria</taxon>
        <taxon>Pseudomonadati</taxon>
        <taxon>Pseudomonadota</taxon>
        <taxon>Alphaproteobacteria</taxon>
        <taxon>Caulobacterales</taxon>
        <taxon>Caulobacteraceae</taxon>
        <taxon>Caulobacter</taxon>
    </lineage>
</organism>
<keyword evidence="2" id="KW-0813">Transport</keyword>
<evidence type="ECO:0000256" key="5">
    <source>
        <dbReference type="ARBA" id="ARBA00023284"/>
    </source>
</evidence>
<keyword evidence="5 9" id="KW-0676">Redox-active center</keyword>
<evidence type="ECO:0000313" key="11">
    <source>
        <dbReference type="EMBL" id="PVM85702.1"/>
    </source>
</evidence>
<protein>
    <recommendedName>
        <fullName evidence="6 7">Thioredoxin</fullName>
    </recommendedName>
</protein>
<keyword evidence="12" id="KW-1185">Reference proteome</keyword>
<feature type="domain" description="Thioredoxin" evidence="10">
    <location>
        <begin position="1"/>
        <end position="107"/>
    </location>
</feature>
<dbReference type="PANTHER" id="PTHR45663:SF11">
    <property type="entry name" value="GEO12009P1"/>
    <property type="match status" value="1"/>
</dbReference>
<proteinExistence type="inferred from homology"/>
<dbReference type="PROSITE" id="PS00194">
    <property type="entry name" value="THIOREDOXIN_1"/>
    <property type="match status" value="1"/>
</dbReference>
<evidence type="ECO:0000256" key="4">
    <source>
        <dbReference type="ARBA" id="ARBA00023157"/>
    </source>
</evidence>
<evidence type="ECO:0000256" key="6">
    <source>
        <dbReference type="NCBIfam" id="TIGR01068"/>
    </source>
</evidence>
<keyword evidence="4 9" id="KW-1015">Disulfide bond</keyword>
<feature type="active site" description="Nucleophile" evidence="8">
    <location>
        <position position="34"/>
    </location>
</feature>
<sequence>MSTVAVTDATFEKDVLQAEGPVLVDFWATWCGPCKQIAPALEQISEELADQVVVAKIDIDENQMTPSRYGVRGIPTMMLFRGGQMTSMKVGAMPKSKIVEWLAEAGVKQTA</sequence>
<name>A0A2T9JPS7_9CAUL</name>
<gene>
    <name evidence="11" type="primary">trxA</name>
    <name evidence="11" type="ORF">DDF67_17505</name>
</gene>
<dbReference type="PROSITE" id="PS51352">
    <property type="entry name" value="THIOREDOXIN_2"/>
    <property type="match status" value="1"/>
</dbReference>
<dbReference type="GO" id="GO:0015035">
    <property type="term" value="F:protein-disulfide reductase activity"/>
    <property type="evidence" value="ECO:0007669"/>
    <property type="project" value="UniProtKB-UniRule"/>
</dbReference>
<keyword evidence="3" id="KW-0249">Electron transport</keyword>
<feature type="site" description="Contributes to redox potential value" evidence="8">
    <location>
        <position position="32"/>
    </location>
</feature>
<comment type="similarity">
    <text evidence="1 7">Belongs to the thioredoxin family.</text>
</comment>
<dbReference type="SUPFAM" id="SSF52833">
    <property type="entry name" value="Thioredoxin-like"/>
    <property type="match status" value="1"/>
</dbReference>
<evidence type="ECO:0000256" key="9">
    <source>
        <dbReference type="PIRSR" id="PIRSR000077-4"/>
    </source>
</evidence>
<dbReference type="GO" id="GO:0005829">
    <property type="term" value="C:cytosol"/>
    <property type="evidence" value="ECO:0007669"/>
    <property type="project" value="TreeGrafter"/>
</dbReference>
<evidence type="ECO:0000313" key="12">
    <source>
        <dbReference type="Proteomes" id="UP000245073"/>
    </source>
</evidence>
<feature type="site" description="Deprotonates C-terminal active site Cys" evidence="8">
    <location>
        <position position="25"/>
    </location>
</feature>
<feature type="site" description="Contributes to redox potential value" evidence="8">
    <location>
        <position position="33"/>
    </location>
</feature>
<evidence type="ECO:0000256" key="1">
    <source>
        <dbReference type="ARBA" id="ARBA00008987"/>
    </source>
</evidence>
<evidence type="ECO:0000256" key="2">
    <source>
        <dbReference type="ARBA" id="ARBA00022448"/>
    </source>
</evidence>
<evidence type="ECO:0000256" key="7">
    <source>
        <dbReference type="PIRNR" id="PIRNR000077"/>
    </source>
</evidence>
<dbReference type="PIRSF" id="PIRSF000077">
    <property type="entry name" value="Thioredoxin"/>
    <property type="match status" value="1"/>
</dbReference>
<evidence type="ECO:0000256" key="3">
    <source>
        <dbReference type="ARBA" id="ARBA00022982"/>
    </source>
</evidence>
<evidence type="ECO:0000256" key="8">
    <source>
        <dbReference type="PIRSR" id="PIRSR000077-1"/>
    </source>
</evidence>
<dbReference type="InterPro" id="IPR005746">
    <property type="entry name" value="Thioredoxin"/>
</dbReference>
<dbReference type="InterPro" id="IPR036249">
    <property type="entry name" value="Thioredoxin-like_sf"/>
</dbReference>
<dbReference type="InterPro" id="IPR017937">
    <property type="entry name" value="Thioredoxin_CS"/>
</dbReference>
<dbReference type="EMBL" id="QDKQ01000058">
    <property type="protein sequence ID" value="PVM85702.1"/>
    <property type="molecule type" value="Genomic_DNA"/>
</dbReference>
<dbReference type="PANTHER" id="PTHR45663">
    <property type="entry name" value="GEO12009P1"/>
    <property type="match status" value="1"/>
</dbReference>
<dbReference type="FunFam" id="3.40.30.10:FF:000001">
    <property type="entry name" value="Thioredoxin"/>
    <property type="match status" value="1"/>
</dbReference>
<dbReference type="CDD" id="cd02947">
    <property type="entry name" value="TRX_family"/>
    <property type="match status" value="1"/>
</dbReference>
<accession>A0A2T9JPS7</accession>
<dbReference type="AlphaFoldDB" id="A0A2T9JPS7"/>
<dbReference type="Pfam" id="PF00085">
    <property type="entry name" value="Thioredoxin"/>
    <property type="match status" value="1"/>
</dbReference>
<dbReference type="OrthoDB" id="9790390at2"/>
<dbReference type="InterPro" id="IPR013766">
    <property type="entry name" value="Thioredoxin_domain"/>
</dbReference>
<comment type="caution">
    <text evidence="11">The sequence shown here is derived from an EMBL/GenBank/DDBJ whole genome shotgun (WGS) entry which is preliminary data.</text>
</comment>
<evidence type="ECO:0000259" key="10">
    <source>
        <dbReference type="PROSITE" id="PS51352"/>
    </source>
</evidence>
<feature type="active site" description="Nucleophile" evidence="8">
    <location>
        <position position="31"/>
    </location>
</feature>
<reference evidence="11 12" key="1">
    <citation type="submission" date="2018-04" db="EMBL/GenBank/DDBJ databases">
        <title>The genome sequence of Caulobacter sp. 744.</title>
        <authorList>
            <person name="Gao J."/>
            <person name="Sun J."/>
        </authorList>
    </citation>
    <scope>NUCLEOTIDE SEQUENCE [LARGE SCALE GENOMIC DNA]</scope>
    <source>
        <strain evidence="11 12">774</strain>
    </source>
</reference>
<dbReference type="Proteomes" id="UP000245073">
    <property type="component" value="Unassembled WGS sequence"/>
</dbReference>
<dbReference type="PRINTS" id="PR00421">
    <property type="entry name" value="THIOREDOXIN"/>
</dbReference>
<feature type="disulfide bond" description="Redox-active" evidence="9">
    <location>
        <begin position="31"/>
        <end position="34"/>
    </location>
</feature>
<dbReference type="RefSeq" id="WP_109102134.1">
    <property type="nucleotide sequence ID" value="NZ_QDKQ01000058.1"/>
</dbReference>
<dbReference type="Gene3D" id="3.40.30.10">
    <property type="entry name" value="Glutaredoxin"/>
    <property type="match status" value="1"/>
</dbReference>
<dbReference type="NCBIfam" id="TIGR01068">
    <property type="entry name" value="thioredoxin"/>
    <property type="match status" value="1"/>
</dbReference>
<dbReference type="GO" id="GO:0045454">
    <property type="term" value="P:cell redox homeostasis"/>
    <property type="evidence" value="ECO:0007669"/>
    <property type="project" value="TreeGrafter"/>
</dbReference>